<dbReference type="GO" id="GO:0008233">
    <property type="term" value="F:peptidase activity"/>
    <property type="evidence" value="ECO:0007669"/>
    <property type="project" value="InterPro"/>
</dbReference>
<feature type="transmembrane region" description="Helical" evidence="2">
    <location>
        <begin position="259"/>
        <end position="279"/>
    </location>
</feature>
<dbReference type="OrthoDB" id="9785431at2"/>
<organism evidence="3 4">
    <name type="scientific">Micropruina glycogenica</name>
    <dbReference type="NCBI Taxonomy" id="75385"/>
    <lineage>
        <taxon>Bacteria</taxon>
        <taxon>Bacillati</taxon>
        <taxon>Actinomycetota</taxon>
        <taxon>Actinomycetes</taxon>
        <taxon>Propionibacteriales</taxon>
        <taxon>Nocardioidaceae</taxon>
        <taxon>Micropruina</taxon>
    </lineage>
</organism>
<dbReference type="PANTHER" id="PTHR36844:SF1">
    <property type="entry name" value="PROTEASE PRSW"/>
    <property type="match status" value="1"/>
</dbReference>
<keyword evidence="2" id="KW-0472">Membrane</keyword>
<feature type="transmembrane region" description="Helical" evidence="2">
    <location>
        <begin position="291"/>
        <end position="310"/>
    </location>
</feature>
<keyword evidence="2" id="KW-1133">Transmembrane helix</keyword>
<evidence type="ECO:0008006" key="5">
    <source>
        <dbReference type="Google" id="ProtNLM"/>
    </source>
</evidence>
<accession>A0A2N9JDR5</accession>
<sequence>MATDTITRHGRVLNGIPSQPDVSAPLPKRILTNPWTWIGLVFTLVYAAALWSQYALMTADIPVRDGTVPGMNFSAIRDAFWYAVPTLLFWIVVFVIADRFRPQRLLLWWLALGWGACVATFLSLHINTWASEQLSIGGDGDPTTGARAAIYIAPFVEEAAKATVLFWIAMLVRYQLVTKLNGIALAGLSAAGFAFTENIIYYARAIMYSSSTIGTGDAESAVQQLVWLRGFWTAFGHPLFTMMTGLGLMVALRTHSKVVRVLAPITGYLLAALLHMFFNSQATFAAGQMQYVIYFAVLLPMVISAVIYAVRQLFAESRKIRARLTDYVRMGWLSPADPETASRVRRRAWALMVAATRGWAVLRATLSLQRTLTELAFLRDAEVKGVIDSAGQQRATELLYQTRSLRGLAIDDPQGQRLSLPRLRRSKAVDYQPPNYPGPAGLGGNWPATPGSAPLGSQTYSRVDPTWGPPRS</sequence>
<keyword evidence="2" id="KW-0812">Transmembrane</keyword>
<feature type="transmembrane region" description="Helical" evidence="2">
    <location>
        <begin position="79"/>
        <end position="97"/>
    </location>
</feature>
<feature type="transmembrane region" description="Helical" evidence="2">
    <location>
        <begin position="35"/>
        <end position="59"/>
    </location>
</feature>
<feature type="transmembrane region" description="Helical" evidence="2">
    <location>
        <begin position="183"/>
        <end position="203"/>
    </location>
</feature>
<dbReference type="Pfam" id="PF13367">
    <property type="entry name" value="PrsW-protease"/>
    <property type="match status" value="1"/>
</dbReference>
<dbReference type="KEGG" id="mgg:MPLG2_0510"/>
<evidence type="ECO:0000313" key="3">
    <source>
        <dbReference type="EMBL" id="SPD85546.1"/>
    </source>
</evidence>
<evidence type="ECO:0000256" key="2">
    <source>
        <dbReference type="SAM" id="Phobius"/>
    </source>
</evidence>
<dbReference type="AlphaFoldDB" id="A0A2N9JDR5"/>
<dbReference type="InterPro" id="IPR026898">
    <property type="entry name" value="PrsW"/>
</dbReference>
<feature type="transmembrane region" description="Helical" evidence="2">
    <location>
        <begin position="106"/>
        <end position="128"/>
    </location>
</feature>
<protein>
    <recommendedName>
        <fullName evidence="5">Membrane proteinase PrsW, cleaves anti-sigma factor RsiW, M82 family</fullName>
    </recommendedName>
</protein>
<dbReference type="Proteomes" id="UP000238164">
    <property type="component" value="Chromosome 1"/>
</dbReference>
<feature type="region of interest" description="Disordered" evidence="1">
    <location>
        <begin position="424"/>
        <end position="472"/>
    </location>
</feature>
<feature type="transmembrane region" description="Helical" evidence="2">
    <location>
        <begin position="148"/>
        <end position="171"/>
    </location>
</feature>
<gene>
    <name evidence="3" type="ORF">MPLG2_0510</name>
</gene>
<evidence type="ECO:0000256" key="1">
    <source>
        <dbReference type="SAM" id="MobiDB-lite"/>
    </source>
</evidence>
<dbReference type="EMBL" id="LT985188">
    <property type="protein sequence ID" value="SPD85546.1"/>
    <property type="molecule type" value="Genomic_DNA"/>
</dbReference>
<feature type="transmembrane region" description="Helical" evidence="2">
    <location>
        <begin position="231"/>
        <end position="252"/>
    </location>
</feature>
<dbReference type="RefSeq" id="WP_105184752.1">
    <property type="nucleotide sequence ID" value="NZ_BAAAGO010000042.1"/>
</dbReference>
<evidence type="ECO:0000313" key="4">
    <source>
        <dbReference type="Proteomes" id="UP000238164"/>
    </source>
</evidence>
<proteinExistence type="predicted"/>
<keyword evidence="4" id="KW-1185">Reference proteome</keyword>
<name>A0A2N9JDR5_9ACTN</name>
<reference evidence="3 4" key="1">
    <citation type="submission" date="2018-02" db="EMBL/GenBank/DDBJ databases">
        <authorList>
            <person name="Cohen D.B."/>
            <person name="Kent A.D."/>
        </authorList>
    </citation>
    <scope>NUCLEOTIDE SEQUENCE [LARGE SCALE GENOMIC DNA]</scope>
    <source>
        <strain evidence="3">1</strain>
    </source>
</reference>
<dbReference type="PANTHER" id="PTHR36844">
    <property type="entry name" value="PROTEASE PRSW"/>
    <property type="match status" value="1"/>
</dbReference>